<feature type="transmembrane region" description="Helical" evidence="1">
    <location>
        <begin position="34"/>
        <end position="59"/>
    </location>
</feature>
<evidence type="ECO:0000256" key="1">
    <source>
        <dbReference type="SAM" id="Phobius"/>
    </source>
</evidence>
<feature type="transmembrane region" description="Helical" evidence="1">
    <location>
        <begin position="65"/>
        <end position="84"/>
    </location>
</feature>
<evidence type="ECO:0000313" key="3">
    <source>
        <dbReference type="Proteomes" id="UP001230220"/>
    </source>
</evidence>
<dbReference type="EMBL" id="JAUSUR010000004">
    <property type="protein sequence ID" value="MDQ0361686.1"/>
    <property type="molecule type" value="Genomic_DNA"/>
</dbReference>
<keyword evidence="1" id="KW-0812">Transmembrane</keyword>
<evidence type="ECO:0000313" key="2">
    <source>
        <dbReference type="EMBL" id="MDQ0361686.1"/>
    </source>
</evidence>
<organism evidence="2 3">
    <name type="scientific">Breznakia pachnodae</name>
    <dbReference type="NCBI Taxonomy" id="265178"/>
    <lineage>
        <taxon>Bacteria</taxon>
        <taxon>Bacillati</taxon>
        <taxon>Bacillota</taxon>
        <taxon>Erysipelotrichia</taxon>
        <taxon>Erysipelotrichales</taxon>
        <taxon>Erysipelotrichaceae</taxon>
        <taxon>Breznakia</taxon>
    </lineage>
</organism>
<sequence length="96" mass="11308">MGSFIGIYWEKLSSKINSARKNDELHLSVRTGAWIIYVLGVTLKYLIWPVLLGGMSYLFFMQKEYLLFTFVFILFIAICIVDVLDIKKYLINRKEF</sequence>
<reference evidence="2 3" key="1">
    <citation type="submission" date="2023-07" db="EMBL/GenBank/DDBJ databases">
        <title>Genomic Encyclopedia of Type Strains, Phase IV (KMG-IV): sequencing the most valuable type-strain genomes for metagenomic binning, comparative biology and taxonomic classification.</title>
        <authorList>
            <person name="Goeker M."/>
        </authorList>
    </citation>
    <scope>NUCLEOTIDE SEQUENCE [LARGE SCALE GENOMIC DNA]</scope>
    <source>
        <strain evidence="2 3">DSM 16784</strain>
    </source>
</reference>
<comment type="caution">
    <text evidence="2">The sequence shown here is derived from an EMBL/GenBank/DDBJ whole genome shotgun (WGS) entry which is preliminary data.</text>
</comment>
<keyword evidence="3" id="KW-1185">Reference proteome</keyword>
<gene>
    <name evidence="2" type="ORF">J2S15_002436</name>
</gene>
<protein>
    <submittedName>
        <fullName evidence="2">H+/Cl- antiporter ClcA</fullName>
    </submittedName>
</protein>
<accession>A0ABU0E4N9</accession>
<keyword evidence="1" id="KW-0472">Membrane</keyword>
<dbReference type="Proteomes" id="UP001230220">
    <property type="component" value="Unassembled WGS sequence"/>
</dbReference>
<name>A0ABU0E4N9_9FIRM</name>
<dbReference type="RefSeq" id="WP_307408621.1">
    <property type="nucleotide sequence ID" value="NZ_JAUSUR010000004.1"/>
</dbReference>
<keyword evidence="1" id="KW-1133">Transmembrane helix</keyword>
<proteinExistence type="predicted"/>